<dbReference type="RefSeq" id="WP_353069665.1">
    <property type="nucleotide sequence ID" value="NZ_CP132932.1"/>
</dbReference>
<reference evidence="2" key="1">
    <citation type="submission" date="2023-08" db="EMBL/GenBank/DDBJ databases">
        <authorList>
            <person name="Messyasz A."/>
            <person name="Mannisto M.K."/>
            <person name="Kerkhof L.J."/>
            <person name="Haggblom M."/>
        </authorList>
    </citation>
    <scope>NUCLEOTIDE SEQUENCE</scope>
    <source>
        <strain evidence="2">M8UP23</strain>
    </source>
</reference>
<dbReference type="EMBL" id="CP132932">
    <property type="protein sequence ID" value="XCB27536.1"/>
    <property type="molecule type" value="Genomic_DNA"/>
</dbReference>
<dbReference type="AlphaFoldDB" id="A0AAU7ZET5"/>
<dbReference type="Pfam" id="PF03551">
    <property type="entry name" value="PadR"/>
    <property type="match status" value="1"/>
</dbReference>
<evidence type="ECO:0000259" key="1">
    <source>
        <dbReference type="Pfam" id="PF03551"/>
    </source>
</evidence>
<feature type="domain" description="Transcription regulator PadR N-terminal" evidence="1">
    <location>
        <begin position="18"/>
        <end position="92"/>
    </location>
</feature>
<name>A0AAU7ZET5_9BACT</name>
<dbReference type="PANTHER" id="PTHR33169:SF13">
    <property type="entry name" value="PADR-FAMILY TRANSCRIPTIONAL REGULATOR"/>
    <property type="match status" value="1"/>
</dbReference>
<dbReference type="InterPro" id="IPR036390">
    <property type="entry name" value="WH_DNA-bd_sf"/>
</dbReference>
<dbReference type="InterPro" id="IPR005149">
    <property type="entry name" value="Tscrpt_reg_PadR_N"/>
</dbReference>
<dbReference type="SUPFAM" id="SSF46785">
    <property type="entry name" value="Winged helix' DNA-binding domain"/>
    <property type="match status" value="1"/>
</dbReference>
<dbReference type="Gene3D" id="1.10.10.10">
    <property type="entry name" value="Winged helix-like DNA-binding domain superfamily/Winged helix DNA-binding domain"/>
    <property type="match status" value="1"/>
</dbReference>
<organism evidence="2">
    <name type="scientific">Tunturiibacter empetritectus</name>
    <dbReference type="NCBI Taxonomy" id="3069691"/>
    <lineage>
        <taxon>Bacteria</taxon>
        <taxon>Pseudomonadati</taxon>
        <taxon>Acidobacteriota</taxon>
        <taxon>Terriglobia</taxon>
        <taxon>Terriglobales</taxon>
        <taxon>Acidobacteriaceae</taxon>
        <taxon>Tunturiibacter</taxon>
    </lineage>
</organism>
<reference evidence="2" key="2">
    <citation type="journal article" date="2024" name="Environ. Microbiol.">
        <title>Genome analysis and description of Tunturibacter gen. nov. expands the diversity of Terriglobia in tundra soils.</title>
        <authorList>
            <person name="Messyasz A."/>
            <person name="Mannisto M.K."/>
            <person name="Kerkhof L.J."/>
            <person name="Haggblom M.M."/>
        </authorList>
    </citation>
    <scope>NUCLEOTIDE SEQUENCE</scope>
    <source>
        <strain evidence="2">M8UP23</strain>
    </source>
</reference>
<dbReference type="InterPro" id="IPR036388">
    <property type="entry name" value="WH-like_DNA-bd_sf"/>
</dbReference>
<protein>
    <submittedName>
        <fullName evidence="2">PadR family transcriptional regulator</fullName>
    </submittedName>
</protein>
<dbReference type="PANTHER" id="PTHR33169">
    <property type="entry name" value="PADR-FAMILY TRANSCRIPTIONAL REGULATOR"/>
    <property type="match status" value="1"/>
</dbReference>
<proteinExistence type="predicted"/>
<evidence type="ECO:0000313" key="2">
    <source>
        <dbReference type="EMBL" id="XCB27536.1"/>
    </source>
</evidence>
<sequence>MKPDPSHNPPLAPATLHILLALAAEDLHGYGIIQEIARQSHGHYKLGPGTLYDNLKRLMDQRLVIDAPKSSLSEDETRRLYRLTAQGRTVLSAEIDRLHNVVREARQTLNEKRPRRV</sequence>
<dbReference type="KEGG" id="temp:RBB75_04275"/>
<gene>
    <name evidence="2" type="ORF">RBB75_04275</name>
</gene>
<accession>A0AAU7ZET5</accession>
<dbReference type="InterPro" id="IPR052509">
    <property type="entry name" value="Metal_resp_DNA-bind_regulator"/>
</dbReference>